<dbReference type="AlphaFoldDB" id="A0A6A0HA29"/>
<organism evidence="2">
    <name type="scientific">Hyalella azteca</name>
    <name type="common">Amphipod</name>
    <dbReference type="NCBI Taxonomy" id="294128"/>
    <lineage>
        <taxon>Eukaryota</taxon>
        <taxon>Metazoa</taxon>
        <taxon>Ecdysozoa</taxon>
        <taxon>Arthropoda</taxon>
        <taxon>Crustacea</taxon>
        <taxon>Multicrustacea</taxon>
        <taxon>Malacostraca</taxon>
        <taxon>Eumalacostraca</taxon>
        <taxon>Peracarida</taxon>
        <taxon>Amphipoda</taxon>
        <taxon>Senticaudata</taxon>
        <taxon>Talitrida</taxon>
        <taxon>Talitroidea</taxon>
        <taxon>Hyalellidae</taxon>
        <taxon>Hyalella</taxon>
    </lineage>
</organism>
<comment type="caution">
    <text evidence="2">The sequence shown here is derived from an EMBL/GenBank/DDBJ whole genome shotgun (WGS) entry which is preliminary data.</text>
</comment>
<proteinExistence type="predicted"/>
<reference evidence="2" key="2">
    <citation type="journal article" date="2018" name="Environ. Sci. Technol.">
        <title>The Toxicogenome of Hyalella azteca: A Model for Sediment Ecotoxicology and Evolutionary Toxicology.</title>
        <authorList>
            <person name="Poynton H.C."/>
            <person name="Hasenbein S."/>
            <person name="Benoit J.B."/>
            <person name="Sepulveda M.S."/>
            <person name="Poelchau M.F."/>
            <person name="Hughes D.S.T."/>
            <person name="Murali S.C."/>
            <person name="Chen S."/>
            <person name="Glastad K.M."/>
            <person name="Goodisman M.A.D."/>
            <person name="Werren J.H."/>
            <person name="Vineis J.H."/>
            <person name="Bowen J.L."/>
            <person name="Friedrich M."/>
            <person name="Jones J."/>
            <person name="Robertson H.M."/>
            <person name="Feyereisen R."/>
            <person name="Mechler-Hickson A."/>
            <person name="Mathers N."/>
            <person name="Lee C.E."/>
            <person name="Colbourne J.K."/>
            <person name="Biales A."/>
            <person name="Johnston J.S."/>
            <person name="Wellborn G.A."/>
            <person name="Rosendale A.J."/>
            <person name="Cridge A.G."/>
            <person name="Munoz-Torres M.C."/>
            <person name="Bain P.A."/>
            <person name="Manny A.R."/>
            <person name="Major K.M."/>
            <person name="Lambert F.N."/>
            <person name="Vulpe C.D."/>
            <person name="Tuck P."/>
            <person name="Blalock B.J."/>
            <person name="Lin Y.Y."/>
            <person name="Smith M.E."/>
            <person name="Ochoa-Acuna H."/>
            <person name="Chen M.M."/>
            <person name="Childers C.P."/>
            <person name="Qu J."/>
            <person name="Dugan S."/>
            <person name="Lee S.L."/>
            <person name="Chao H."/>
            <person name="Dinh H."/>
            <person name="Han Y."/>
            <person name="Doddapaneni H."/>
            <person name="Worley K.C."/>
            <person name="Muzny D.M."/>
            <person name="Gibbs R.A."/>
            <person name="Richards S."/>
        </authorList>
    </citation>
    <scope>NUCLEOTIDE SEQUENCE</scope>
    <source>
        <strain evidence="2">HAZT.00-mixed</strain>
        <tissue evidence="2">Whole organism</tissue>
    </source>
</reference>
<sequence length="78" mass="8408">MGKRVLRAGLRAGNGLFNSLLTCRWVGAFSGLVYVFLLPCGLHLQALFLKGELTAPAVLLHGFVICLGVANFVAQFFL</sequence>
<evidence type="ECO:0000313" key="2">
    <source>
        <dbReference type="EMBL" id="KAA0202616.1"/>
    </source>
</evidence>
<dbReference type="EMBL" id="JQDR03003312">
    <property type="protein sequence ID" value="KAA0202616.1"/>
    <property type="molecule type" value="Genomic_DNA"/>
</dbReference>
<gene>
    <name evidence="2" type="ORF">HAZT_HAZT007948</name>
</gene>
<reference evidence="2" key="1">
    <citation type="submission" date="2014-08" db="EMBL/GenBank/DDBJ databases">
        <authorList>
            <person name="Murali S."/>
            <person name="Richards S."/>
            <person name="Bandaranaike D."/>
            <person name="Bellair M."/>
            <person name="Blankenburg K."/>
            <person name="Chao H."/>
            <person name="Dinh H."/>
            <person name="Doddapaneni H."/>
            <person name="Dugan-Rocha S."/>
            <person name="Elkadiri S."/>
            <person name="Gnanaolivu R."/>
            <person name="Hughes D."/>
            <person name="Lee S."/>
            <person name="Li M."/>
            <person name="Ming W."/>
            <person name="Munidasa M."/>
            <person name="Muniz J."/>
            <person name="Nguyen L."/>
            <person name="Osuji N."/>
            <person name="Pu L.-L."/>
            <person name="Puazo M."/>
            <person name="Skinner E."/>
            <person name="Qu C."/>
            <person name="Quiroz J."/>
            <person name="Raj R."/>
            <person name="Weissenberger G."/>
            <person name="Xin Y."/>
            <person name="Zou X."/>
            <person name="Han Y."/>
            <person name="Worley K."/>
            <person name="Muzny D."/>
            <person name="Gibbs R."/>
        </authorList>
    </citation>
    <scope>NUCLEOTIDE SEQUENCE</scope>
    <source>
        <strain evidence="2">HAZT.00-mixed</strain>
        <tissue evidence="2">Whole organism</tissue>
    </source>
</reference>
<keyword evidence="1" id="KW-0812">Transmembrane</keyword>
<accession>A0A6A0HA29</accession>
<feature type="transmembrane region" description="Helical" evidence="1">
    <location>
        <begin position="58"/>
        <end position="77"/>
    </location>
</feature>
<dbReference type="Proteomes" id="UP000711488">
    <property type="component" value="Unassembled WGS sequence"/>
</dbReference>
<keyword evidence="1" id="KW-1133">Transmembrane helix</keyword>
<name>A0A6A0HA29_HYAAZ</name>
<keyword evidence="1" id="KW-0472">Membrane</keyword>
<feature type="transmembrane region" description="Helical" evidence="1">
    <location>
        <begin position="21"/>
        <end position="46"/>
    </location>
</feature>
<reference evidence="2" key="3">
    <citation type="submission" date="2019-06" db="EMBL/GenBank/DDBJ databases">
        <authorList>
            <person name="Poynton C."/>
            <person name="Hasenbein S."/>
            <person name="Benoit J.B."/>
            <person name="Sepulveda M.S."/>
            <person name="Poelchau M.F."/>
            <person name="Murali S.C."/>
            <person name="Chen S."/>
            <person name="Glastad K.M."/>
            <person name="Werren J.H."/>
            <person name="Vineis J.H."/>
            <person name="Bowen J.L."/>
            <person name="Friedrich M."/>
            <person name="Jones J."/>
            <person name="Robertson H.M."/>
            <person name="Feyereisen R."/>
            <person name="Mechler-Hickson A."/>
            <person name="Mathers N."/>
            <person name="Lee C.E."/>
            <person name="Colbourne J.K."/>
            <person name="Biales A."/>
            <person name="Johnston J.S."/>
            <person name="Wellborn G.A."/>
            <person name="Rosendale A.J."/>
            <person name="Cridge A.G."/>
            <person name="Munoz-Torres M.C."/>
            <person name="Bain P.A."/>
            <person name="Manny A.R."/>
            <person name="Major K.M."/>
            <person name="Lambert F.N."/>
            <person name="Vulpe C.D."/>
            <person name="Tuck P."/>
            <person name="Blalock B.J."/>
            <person name="Lin Y.-Y."/>
            <person name="Smith M.E."/>
            <person name="Ochoa-Acuna H."/>
            <person name="Chen M.-J.M."/>
            <person name="Childers C.P."/>
            <person name="Qu J."/>
            <person name="Dugan S."/>
            <person name="Lee S.L."/>
            <person name="Chao H."/>
            <person name="Dinh H."/>
            <person name="Han Y."/>
            <person name="Doddapaneni H."/>
            <person name="Worley K.C."/>
            <person name="Muzny D.M."/>
            <person name="Gibbs R.A."/>
            <person name="Richards S."/>
        </authorList>
    </citation>
    <scope>NUCLEOTIDE SEQUENCE</scope>
    <source>
        <strain evidence="2">HAZT.00-mixed</strain>
        <tissue evidence="2">Whole organism</tissue>
    </source>
</reference>
<evidence type="ECO:0000256" key="1">
    <source>
        <dbReference type="SAM" id="Phobius"/>
    </source>
</evidence>
<protein>
    <submittedName>
        <fullName evidence="2">Uncharacterized protein</fullName>
    </submittedName>
</protein>